<evidence type="ECO:0000256" key="2">
    <source>
        <dbReference type="ARBA" id="ARBA00010617"/>
    </source>
</evidence>
<evidence type="ECO:0000256" key="5">
    <source>
        <dbReference type="ARBA" id="ARBA00023004"/>
    </source>
</evidence>
<evidence type="ECO:0000256" key="3">
    <source>
        <dbReference type="ARBA" id="ARBA00022723"/>
    </source>
</evidence>
<dbReference type="Pfam" id="PF00067">
    <property type="entry name" value="p450"/>
    <property type="match status" value="1"/>
</dbReference>
<evidence type="ECO:0000313" key="9">
    <source>
        <dbReference type="EnsemblMetazoa" id="XP_038046162.1"/>
    </source>
</evidence>
<dbReference type="SUPFAM" id="SSF48264">
    <property type="entry name" value="Cytochrome P450"/>
    <property type="match status" value="1"/>
</dbReference>
<dbReference type="PANTHER" id="PTHR24300">
    <property type="entry name" value="CYTOCHROME P450 508A4-RELATED"/>
    <property type="match status" value="1"/>
</dbReference>
<dbReference type="GO" id="GO:0020037">
    <property type="term" value="F:heme binding"/>
    <property type="evidence" value="ECO:0007669"/>
    <property type="project" value="InterPro"/>
</dbReference>
<evidence type="ECO:0000256" key="6">
    <source>
        <dbReference type="ARBA" id="ARBA00023033"/>
    </source>
</evidence>
<dbReference type="InterPro" id="IPR017972">
    <property type="entry name" value="Cyt_P450_CS"/>
</dbReference>
<dbReference type="PRINTS" id="PR00463">
    <property type="entry name" value="EP450I"/>
</dbReference>
<dbReference type="AlphaFoldDB" id="A0A913Z378"/>
<dbReference type="InterPro" id="IPR002401">
    <property type="entry name" value="Cyt_P450_E_grp-I"/>
</dbReference>
<keyword evidence="4 8" id="KW-0560">Oxidoreductase</keyword>
<dbReference type="PRINTS" id="PR00385">
    <property type="entry name" value="P450"/>
</dbReference>
<name>A0A913Z378_PATMI</name>
<dbReference type="InterPro" id="IPR050182">
    <property type="entry name" value="Cytochrome_P450_fam2"/>
</dbReference>
<evidence type="ECO:0000256" key="1">
    <source>
        <dbReference type="ARBA" id="ARBA00001971"/>
    </source>
</evidence>
<dbReference type="InterPro" id="IPR036396">
    <property type="entry name" value="Cyt_P450_sf"/>
</dbReference>
<keyword evidence="3 7" id="KW-0479">Metal-binding</keyword>
<dbReference type="OMA" id="QNKGERD"/>
<dbReference type="PROSITE" id="PS00086">
    <property type="entry name" value="CYTOCHROME_P450"/>
    <property type="match status" value="1"/>
</dbReference>
<dbReference type="EnsemblMetazoa" id="XM_038190234.1">
    <property type="protein sequence ID" value="XP_038046162.1"/>
    <property type="gene ID" value="LOC119720532"/>
</dbReference>
<organism evidence="9 10">
    <name type="scientific">Patiria miniata</name>
    <name type="common">Bat star</name>
    <name type="synonym">Asterina miniata</name>
    <dbReference type="NCBI Taxonomy" id="46514"/>
    <lineage>
        <taxon>Eukaryota</taxon>
        <taxon>Metazoa</taxon>
        <taxon>Echinodermata</taxon>
        <taxon>Eleutherozoa</taxon>
        <taxon>Asterozoa</taxon>
        <taxon>Asteroidea</taxon>
        <taxon>Valvatacea</taxon>
        <taxon>Valvatida</taxon>
        <taxon>Asterinidae</taxon>
        <taxon>Patiria</taxon>
    </lineage>
</organism>
<evidence type="ECO:0000256" key="7">
    <source>
        <dbReference type="PIRSR" id="PIRSR602401-1"/>
    </source>
</evidence>
<keyword evidence="6 8" id="KW-0503">Monooxygenase</keyword>
<dbReference type="RefSeq" id="XP_038046162.1">
    <property type="nucleotide sequence ID" value="XM_038190234.1"/>
</dbReference>
<dbReference type="GO" id="GO:0016705">
    <property type="term" value="F:oxidoreductase activity, acting on paired donors, with incorporation or reduction of molecular oxygen"/>
    <property type="evidence" value="ECO:0007669"/>
    <property type="project" value="InterPro"/>
</dbReference>
<keyword evidence="7 8" id="KW-0349">Heme</keyword>
<dbReference type="GO" id="GO:0004497">
    <property type="term" value="F:monooxygenase activity"/>
    <property type="evidence" value="ECO:0007669"/>
    <property type="project" value="UniProtKB-KW"/>
</dbReference>
<keyword evidence="10" id="KW-1185">Reference proteome</keyword>
<proteinExistence type="inferred from homology"/>
<keyword evidence="5 7" id="KW-0408">Iron</keyword>
<evidence type="ECO:0000313" key="10">
    <source>
        <dbReference type="Proteomes" id="UP000887568"/>
    </source>
</evidence>
<dbReference type="FunFam" id="1.10.630.10:FF:000036">
    <property type="entry name" value="CYtochrome P450 family"/>
    <property type="match status" value="1"/>
</dbReference>
<sequence>MWNVIADLRTAVIAGVAAVLFLLWLAHRQPRNIPPGPRGWPLLGYLPRLILSDDPPVTLAKEAQRYGEVMSVNLAGQLVVVLTSPRAVKEAFYNPYVSARPYSNLYHTLVPNGKGVATCSGQDWSVQRKFCQSMFNSFGIGKSSFEDSIATEAASLVKEMRSYKERPFNPTALFCNAVSNITCSVAFGKRFEYSDLRFQKVMASLIRAFEVTGSGGAVQFLPITQKLTFLPSYKELLSCVGSMMEFIRGEVEAHHRDFDPDNCLDFIDTYLNKIRSQSGADATSPLNPDNLLVTIFELFLAGSETTSCSLRWALLLMMAHPEVQAEVQQELDDVVGRNRLPRLSDRPTLPYTESTILEILRVGVISPLPVPHRASKQTQILGYHIPKDTLVMENMWALCRNESVWKDADTFDPSRFMKDGKVSSLREELPVFGIGRRACFGEKLARMELFIFFSFLLHQFTFKKPEGTPPISLKSTNGITVAPLPYQTCAVLRD</sequence>
<feature type="binding site" description="axial binding residue" evidence="7">
    <location>
        <position position="439"/>
    </location>
    <ligand>
        <name>heme</name>
        <dbReference type="ChEBI" id="CHEBI:30413"/>
    </ligand>
    <ligandPart>
        <name>Fe</name>
        <dbReference type="ChEBI" id="CHEBI:18248"/>
    </ligandPart>
</feature>
<reference evidence="9" key="1">
    <citation type="submission" date="2022-11" db="UniProtKB">
        <authorList>
            <consortium name="EnsemblMetazoa"/>
        </authorList>
    </citation>
    <scope>IDENTIFICATION</scope>
</reference>
<dbReference type="Gene3D" id="1.10.630.10">
    <property type="entry name" value="Cytochrome P450"/>
    <property type="match status" value="1"/>
</dbReference>
<dbReference type="GeneID" id="119720532"/>
<dbReference type="OrthoDB" id="1055148at2759"/>
<accession>A0A913Z378</accession>
<evidence type="ECO:0008006" key="11">
    <source>
        <dbReference type="Google" id="ProtNLM"/>
    </source>
</evidence>
<protein>
    <recommendedName>
        <fullName evidence="11">Cytochrome P450</fullName>
    </recommendedName>
</protein>
<evidence type="ECO:0000256" key="4">
    <source>
        <dbReference type="ARBA" id="ARBA00023002"/>
    </source>
</evidence>
<dbReference type="GO" id="GO:0005506">
    <property type="term" value="F:iron ion binding"/>
    <property type="evidence" value="ECO:0007669"/>
    <property type="project" value="InterPro"/>
</dbReference>
<comment type="cofactor">
    <cofactor evidence="1 7">
        <name>heme</name>
        <dbReference type="ChEBI" id="CHEBI:30413"/>
    </cofactor>
</comment>
<comment type="similarity">
    <text evidence="2 8">Belongs to the cytochrome P450 family.</text>
</comment>
<dbReference type="InterPro" id="IPR001128">
    <property type="entry name" value="Cyt_P450"/>
</dbReference>
<dbReference type="Proteomes" id="UP000887568">
    <property type="component" value="Unplaced"/>
</dbReference>
<evidence type="ECO:0000256" key="8">
    <source>
        <dbReference type="RuleBase" id="RU000461"/>
    </source>
</evidence>